<dbReference type="AlphaFoldDB" id="A0AAE0FWQ3"/>
<dbReference type="Proteomes" id="UP001190700">
    <property type="component" value="Unassembled WGS sequence"/>
</dbReference>
<evidence type="ECO:0000313" key="2">
    <source>
        <dbReference type="EMBL" id="KAK3267279.1"/>
    </source>
</evidence>
<gene>
    <name evidence="2" type="ORF">CYMTET_24152</name>
</gene>
<feature type="transmembrane region" description="Helical" evidence="1">
    <location>
        <begin position="267"/>
        <end position="286"/>
    </location>
</feature>
<evidence type="ECO:0000313" key="3">
    <source>
        <dbReference type="Proteomes" id="UP001190700"/>
    </source>
</evidence>
<keyword evidence="1" id="KW-0812">Transmembrane</keyword>
<organism evidence="2 3">
    <name type="scientific">Cymbomonas tetramitiformis</name>
    <dbReference type="NCBI Taxonomy" id="36881"/>
    <lineage>
        <taxon>Eukaryota</taxon>
        <taxon>Viridiplantae</taxon>
        <taxon>Chlorophyta</taxon>
        <taxon>Pyramimonadophyceae</taxon>
        <taxon>Pyramimonadales</taxon>
        <taxon>Pyramimonadaceae</taxon>
        <taxon>Cymbomonas</taxon>
    </lineage>
</organism>
<proteinExistence type="predicted"/>
<feature type="transmembrane region" description="Helical" evidence="1">
    <location>
        <begin position="298"/>
        <end position="318"/>
    </location>
</feature>
<feature type="transmembrane region" description="Helical" evidence="1">
    <location>
        <begin position="237"/>
        <end position="255"/>
    </location>
</feature>
<keyword evidence="3" id="KW-1185">Reference proteome</keyword>
<comment type="caution">
    <text evidence="2">The sequence shown here is derived from an EMBL/GenBank/DDBJ whole genome shotgun (WGS) entry which is preliminary data.</text>
</comment>
<dbReference type="EMBL" id="LGRX02012510">
    <property type="protein sequence ID" value="KAK3267279.1"/>
    <property type="molecule type" value="Genomic_DNA"/>
</dbReference>
<feature type="transmembrane region" description="Helical" evidence="1">
    <location>
        <begin position="109"/>
        <end position="129"/>
    </location>
</feature>
<accession>A0AAE0FWQ3</accession>
<keyword evidence="1" id="KW-1133">Transmembrane helix</keyword>
<feature type="transmembrane region" description="Helical" evidence="1">
    <location>
        <begin position="135"/>
        <end position="155"/>
    </location>
</feature>
<reference evidence="2 3" key="1">
    <citation type="journal article" date="2015" name="Genome Biol. Evol.">
        <title>Comparative Genomics of a Bacterivorous Green Alga Reveals Evolutionary Causalities and Consequences of Phago-Mixotrophic Mode of Nutrition.</title>
        <authorList>
            <person name="Burns J.A."/>
            <person name="Paasch A."/>
            <person name="Narechania A."/>
            <person name="Kim E."/>
        </authorList>
    </citation>
    <scope>NUCLEOTIDE SEQUENCE [LARGE SCALE GENOMIC DNA]</scope>
    <source>
        <strain evidence="2 3">PLY_AMNH</strain>
    </source>
</reference>
<feature type="transmembrane region" description="Helical" evidence="1">
    <location>
        <begin position="324"/>
        <end position="344"/>
    </location>
</feature>
<evidence type="ECO:0000256" key="1">
    <source>
        <dbReference type="SAM" id="Phobius"/>
    </source>
</evidence>
<name>A0AAE0FWQ3_9CHLO</name>
<protein>
    <submittedName>
        <fullName evidence="2">Uncharacterized protein</fullName>
    </submittedName>
</protein>
<feature type="transmembrane region" description="Helical" evidence="1">
    <location>
        <begin position="68"/>
        <end position="88"/>
    </location>
</feature>
<sequence>MQLQTLAMCKYLVLPEQPELLTSAGSSLQWTNFQFDWPHRSAGDACEPDGEYRYVYIPEAEAENAWRTFANVWLLVLLLNAGVVAVQYTLHAARVPTPALLRPPRLQFLFIYVAMPSLMQSSGFVLAHHQSLHAVAGWLSLIACLGICLGFLLLIRQGLVVRKLCQYDSVLARSLGYRTSWLPSNLLKGSFSERPEVCSKFTLVKSFVDTTKDSGHQAFLTWGRGETLLLYYFPLRLLARALQGFVLGIFVRSVPHCDDPAPAGSSAVQISLLLLLTGGQVVALMVVRPLEGKDNMWLAHLGAWCDFCTMICAAVIAFRVMEATYALIGVQIFSLFVRLLWTFLKIYRHLKRQKRLSISSILSVVLGLPEIDDRDDRIPMDPSTDRMKTDNGRRVMNPLMELSQTLHMASSQDRGEVPGTAIRDYVPTSSLKTANLATFWKGKHEIDSNMFMSMDLAAGMSGTLRSAATGESGAAGPGEATAEEEAPQVISSLEKTNLAGWESLLMGERDSFINMQQDADKVFISSSAPVIDMEEATELEREAKRGSMVYVWGLGSLAR</sequence>
<keyword evidence="1" id="KW-0472">Membrane</keyword>